<dbReference type="EMBL" id="JBHUHZ010000001">
    <property type="protein sequence ID" value="MFD2162932.1"/>
    <property type="molecule type" value="Genomic_DNA"/>
</dbReference>
<evidence type="ECO:0008006" key="4">
    <source>
        <dbReference type="Google" id="ProtNLM"/>
    </source>
</evidence>
<keyword evidence="1" id="KW-1133">Transmembrane helix</keyword>
<keyword evidence="1" id="KW-0812">Transmembrane</keyword>
<proteinExistence type="predicted"/>
<organism evidence="2 3">
    <name type="scientific">Paradesertivirga mongoliensis</name>
    <dbReference type="NCBI Taxonomy" id="2100740"/>
    <lineage>
        <taxon>Bacteria</taxon>
        <taxon>Pseudomonadati</taxon>
        <taxon>Bacteroidota</taxon>
        <taxon>Sphingobacteriia</taxon>
        <taxon>Sphingobacteriales</taxon>
        <taxon>Sphingobacteriaceae</taxon>
        <taxon>Paradesertivirga</taxon>
    </lineage>
</organism>
<dbReference type="Proteomes" id="UP001597387">
    <property type="component" value="Unassembled WGS sequence"/>
</dbReference>
<reference evidence="3" key="1">
    <citation type="journal article" date="2019" name="Int. J. Syst. Evol. Microbiol.">
        <title>The Global Catalogue of Microorganisms (GCM) 10K type strain sequencing project: providing services to taxonomists for standard genome sequencing and annotation.</title>
        <authorList>
            <consortium name="The Broad Institute Genomics Platform"/>
            <consortium name="The Broad Institute Genome Sequencing Center for Infectious Disease"/>
            <person name="Wu L."/>
            <person name="Ma J."/>
        </authorList>
    </citation>
    <scope>NUCLEOTIDE SEQUENCE [LARGE SCALE GENOMIC DNA]</scope>
    <source>
        <strain evidence="3">KCTC 42217</strain>
    </source>
</reference>
<comment type="caution">
    <text evidence="2">The sequence shown here is derived from an EMBL/GenBank/DDBJ whole genome shotgun (WGS) entry which is preliminary data.</text>
</comment>
<evidence type="ECO:0000256" key="1">
    <source>
        <dbReference type="SAM" id="Phobius"/>
    </source>
</evidence>
<keyword evidence="3" id="KW-1185">Reference proteome</keyword>
<feature type="transmembrane region" description="Helical" evidence="1">
    <location>
        <begin position="21"/>
        <end position="44"/>
    </location>
</feature>
<keyword evidence="1" id="KW-0472">Membrane</keyword>
<gene>
    <name evidence="2" type="ORF">ACFSJU_11060</name>
</gene>
<evidence type="ECO:0000313" key="3">
    <source>
        <dbReference type="Proteomes" id="UP001597387"/>
    </source>
</evidence>
<dbReference type="RefSeq" id="WP_255902634.1">
    <property type="nucleotide sequence ID" value="NZ_JAFMZO010000003.1"/>
</dbReference>
<sequence length="45" mass="5226">MKINPTEHEVKQQQQEEKDNAFLQSLSILFAFVGIFAFAIKLIFL</sequence>
<protein>
    <recommendedName>
        <fullName evidence="4">YqzM family protein</fullName>
    </recommendedName>
</protein>
<evidence type="ECO:0000313" key="2">
    <source>
        <dbReference type="EMBL" id="MFD2162932.1"/>
    </source>
</evidence>
<accession>A0ABW4ZM65</accession>
<name>A0ABW4ZM65_9SPHI</name>